<accession>A0A131Z740</accession>
<name>A0A131Z740_RHIAP</name>
<dbReference type="Gene3D" id="1.10.630.10">
    <property type="entry name" value="Cytochrome P450"/>
    <property type="match status" value="1"/>
</dbReference>
<dbReference type="GO" id="GO:0016705">
    <property type="term" value="F:oxidoreductase activity, acting on paired donors, with incorporation or reduction of molecular oxygen"/>
    <property type="evidence" value="ECO:0007669"/>
    <property type="project" value="InterPro"/>
</dbReference>
<sequence>MDVLWQAGEMRARTAVNIALVLLASILVPLVAFSWKHVATLIRAWKMLRNVPGPPDWIPMAYVTSAKNAISKASSTPEEFKLLALQFVIGYARILQTTKIALSRLYIGFWPIIYLNTAETVEVVMKSSSILDKALLYGLFNSWLGTGLLTSPKRKWRARRKLLTPAFHFKLLDDFVPVMVEHSRAFANRLRTLSQQHQQAPLDVVPLVSCCTLDVICETAMGVSVNAQEDEDSPYVRAVKVVSGSFLERFVSPWKWVDALFFSNPTGWNVKRNVEYLHNFTERIIQSRKSEYLENPPVIGASEEEAGRPYGGKRLAFLDILLMSHLRDPSFTVEGIREEVDTFMFEGHDTTAMGISFTLYLLGLYKQAQYKVYRELETIFGEDAERAVTVDDLKEMRYLECVIKESHRLYPPVPLIARNTDEDADILGYCIPRGCMLIILPYMMHRDARFFPEPEEFRPERFLPEHCAGRHPYAYIPFSAGPRNCIGQRFALQEEKVVISTILRHFRLHSPDHRDTIRLTWGLVLRPVDGLRVQFLPRKSV</sequence>
<comment type="subcellular location">
    <subcellularLocation>
        <location evidence="2">Endoplasmic reticulum membrane</location>
    </subcellularLocation>
</comment>
<dbReference type="InterPro" id="IPR050196">
    <property type="entry name" value="Cytochrome_P450_Monoox"/>
</dbReference>
<evidence type="ECO:0000256" key="4">
    <source>
        <dbReference type="ARBA" id="ARBA00022617"/>
    </source>
</evidence>
<dbReference type="GO" id="GO:0020037">
    <property type="term" value="F:heme binding"/>
    <property type="evidence" value="ECO:0007669"/>
    <property type="project" value="InterPro"/>
</dbReference>
<dbReference type="PANTHER" id="PTHR24291:SF189">
    <property type="entry name" value="CYTOCHROME P450 4C3-RELATED"/>
    <property type="match status" value="1"/>
</dbReference>
<proteinExistence type="inferred from homology"/>
<dbReference type="PANTHER" id="PTHR24291">
    <property type="entry name" value="CYTOCHROME P450 FAMILY 4"/>
    <property type="match status" value="1"/>
</dbReference>
<keyword evidence="9 10" id="KW-0479">Metal-binding</keyword>
<evidence type="ECO:0000256" key="7">
    <source>
        <dbReference type="ARBA" id="ARBA00023033"/>
    </source>
</evidence>
<evidence type="ECO:0000256" key="8">
    <source>
        <dbReference type="ARBA" id="ARBA00023136"/>
    </source>
</evidence>
<evidence type="ECO:0000313" key="12">
    <source>
        <dbReference type="EMBL" id="JAP86246.1"/>
    </source>
</evidence>
<evidence type="ECO:0000256" key="10">
    <source>
        <dbReference type="RuleBase" id="RU000461"/>
    </source>
</evidence>
<keyword evidence="11" id="KW-1133">Transmembrane helix</keyword>
<evidence type="ECO:0000256" key="1">
    <source>
        <dbReference type="ARBA" id="ARBA00001971"/>
    </source>
</evidence>
<dbReference type="Pfam" id="PF00067">
    <property type="entry name" value="p450"/>
    <property type="match status" value="1"/>
</dbReference>
<dbReference type="SUPFAM" id="SSF48264">
    <property type="entry name" value="Cytochrome P450"/>
    <property type="match status" value="1"/>
</dbReference>
<dbReference type="InterPro" id="IPR036396">
    <property type="entry name" value="Cyt_P450_sf"/>
</dbReference>
<keyword evidence="11" id="KW-0812">Transmembrane</keyword>
<evidence type="ECO:0000256" key="11">
    <source>
        <dbReference type="SAM" id="Phobius"/>
    </source>
</evidence>
<dbReference type="PRINTS" id="PR00385">
    <property type="entry name" value="P450"/>
</dbReference>
<evidence type="ECO:0000256" key="6">
    <source>
        <dbReference type="ARBA" id="ARBA00023004"/>
    </source>
</evidence>
<keyword evidence="6 9" id="KW-0408">Iron</keyword>
<feature type="binding site" description="axial binding residue" evidence="9">
    <location>
        <position position="485"/>
    </location>
    <ligand>
        <name>heme</name>
        <dbReference type="ChEBI" id="CHEBI:30413"/>
    </ligand>
    <ligandPart>
        <name>Fe</name>
        <dbReference type="ChEBI" id="CHEBI:18248"/>
    </ligandPart>
</feature>
<feature type="transmembrane region" description="Helical" evidence="11">
    <location>
        <begin position="12"/>
        <end position="35"/>
    </location>
</feature>
<dbReference type="AlphaFoldDB" id="A0A131Z740"/>
<reference evidence="12" key="1">
    <citation type="journal article" date="2016" name="Ticks Tick Borne Dis.">
        <title>De novo assembly and annotation of the salivary gland transcriptome of Rhipicephalus appendiculatus male and female ticks during blood feeding.</title>
        <authorList>
            <person name="de Castro M.H."/>
            <person name="de Klerk D."/>
            <person name="Pienaar R."/>
            <person name="Latif A.A."/>
            <person name="Rees D.J."/>
            <person name="Mans B.J."/>
        </authorList>
    </citation>
    <scope>NUCLEOTIDE SEQUENCE</scope>
    <source>
        <tissue evidence="12">Salivary glands</tissue>
    </source>
</reference>
<keyword evidence="4 9" id="KW-0349">Heme</keyword>
<evidence type="ECO:0000256" key="2">
    <source>
        <dbReference type="ARBA" id="ARBA00004586"/>
    </source>
</evidence>
<dbReference type="PROSITE" id="PS00086">
    <property type="entry name" value="CYTOCHROME_P450"/>
    <property type="match status" value="1"/>
</dbReference>
<dbReference type="InterPro" id="IPR017972">
    <property type="entry name" value="Cyt_P450_CS"/>
</dbReference>
<dbReference type="EMBL" id="GEDV01002311">
    <property type="protein sequence ID" value="JAP86246.1"/>
    <property type="molecule type" value="Transcribed_RNA"/>
</dbReference>
<keyword evidence="5" id="KW-0256">Endoplasmic reticulum</keyword>
<dbReference type="CDD" id="cd20628">
    <property type="entry name" value="CYP4"/>
    <property type="match status" value="1"/>
</dbReference>
<dbReference type="InterPro" id="IPR001128">
    <property type="entry name" value="Cyt_P450"/>
</dbReference>
<organism evidence="12">
    <name type="scientific">Rhipicephalus appendiculatus</name>
    <name type="common">Brown ear tick</name>
    <dbReference type="NCBI Taxonomy" id="34631"/>
    <lineage>
        <taxon>Eukaryota</taxon>
        <taxon>Metazoa</taxon>
        <taxon>Ecdysozoa</taxon>
        <taxon>Arthropoda</taxon>
        <taxon>Chelicerata</taxon>
        <taxon>Arachnida</taxon>
        <taxon>Acari</taxon>
        <taxon>Parasitiformes</taxon>
        <taxon>Ixodida</taxon>
        <taxon>Ixodoidea</taxon>
        <taxon>Ixodidae</taxon>
        <taxon>Rhipicephalinae</taxon>
        <taxon>Rhipicephalus</taxon>
        <taxon>Rhipicephalus</taxon>
    </lineage>
</organism>
<protein>
    <submittedName>
        <fullName evidence="12">Cytochrome p450 4w1</fullName>
    </submittedName>
</protein>
<keyword evidence="8 11" id="KW-0472">Membrane</keyword>
<keyword evidence="7 10" id="KW-0503">Monooxygenase</keyword>
<comment type="similarity">
    <text evidence="3 10">Belongs to the cytochrome P450 family.</text>
</comment>
<dbReference type="GO" id="GO:0005506">
    <property type="term" value="F:iron ion binding"/>
    <property type="evidence" value="ECO:0007669"/>
    <property type="project" value="InterPro"/>
</dbReference>
<evidence type="ECO:0000256" key="9">
    <source>
        <dbReference type="PIRSR" id="PIRSR602401-1"/>
    </source>
</evidence>
<dbReference type="PRINTS" id="PR00463">
    <property type="entry name" value="EP450I"/>
</dbReference>
<comment type="cofactor">
    <cofactor evidence="1 9">
        <name>heme</name>
        <dbReference type="ChEBI" id="CHEBI:30413"/>
    </cofactor>
</comment>
<dbReference type="GO" id="GO:0004497">
    <property type="term" value="F:monooxygenase activity"/>
    <property type="evidence" value="ECO:0007669"/>
    <property type="project" value="UniProtKB-KW"/>
</dbReference>
<evidence type="ECO:0000256" key="5">
    <source>
        <dbReference type="ARBA" id="ARBA00022824"/>
    </source>
</evidence>
<dbReference type="GO" id="GO:0005789">
    <property type="term" value="C:endoplasmic reticulum membrane"/>
    <property type="evidence" value="ECO:0007669"/>
    <property type="project" value="UniProtKB-SubCell"/>
</dbReference>
<dbReference type="InterPro" id="IPR002401">
    <property type="entry name" value="Cyt_P450_E_grp-I"/>
</dbReference>
<keyword evidence="10" id="KW-0560">Oxidoreductase</keyword>
<evidence type="ECO:0000256" key="3">
    <source>
        <dbReference type="ARBA" id="ARBA00010617"/>
    </source>
</evidence>